<evidence type="ECO:0000313" key="3">
    <source>
        <dbReference type="EMBL" id="CDO66518.1"/>
    </source>
</evidence>
<proteinExistence type="predicted"/>
<dbReference type="GO" id="GO:0005737">
    <property type="term" value="C:cytoplasm"/>
    <property type="evidence" value="ECO:0007669"/>
    <property type="project" value="UniProtKB-ARBA"/>
</dbReference>
<protein>
    <recommendedName>
        <fullName evidence="5">Dynein light chain</fullName>
    </recommendedName>
</protein>
<evidence type="ECO:0000256" key="2">
    <source>
        <dbReference type="SAM" id="Coils"/>
    </source>
</evidence>
<dbReference type="VEuPathDB" id="PlasmoDB:PRG01_1403100"/>
<dbReference type="PhylomeDB" id="A0A060RYY5"/>
<sequence>MEKNHQILKYANPFAISKELKSYMLKVMDEYKKHFEKSFIKNCNLDDNINVIRDLILDEQNNYNEDIFLKIQKSFHMYDFFNLSLLFPIKVFKKTDKTLIQLISEDTNLSDLELIQAVLKNIENNNIDKLNFFYVENIIFELLDEIIRQVICEYPKRGFALLLITNELQKNINYYKNLIDIIEHNNEMNTQGFNEMNEKNNLILQDLSVEENKLKEKLIDVQTRLELLKEENKKKLQENKNKKEIQYDLLKHNESLLEKIKEIYDKKGEI</sequence>
<accession>A0A060RYY5</accession>
<dbReference type="Pfam" id="PF10211">
    <property type="entry name" value="Ax_dynein_light"/>
    <property type="match status" value="1"/>
</dbReference>
<evidence type="ECO:0000313" key="4">
    <source>
        <dbReference type="Proteomes" id="UP000027581"/>
    </source>
</evidence>
<reference evidence="3" key="1">
    <citation type="submission" date="2014-01" db="EMBL/GenBank/DDBJ databases">
        <authorList>
            <person name="Aslett M."/>
        </authorList>
    </citation>
    <scope>NUCLEOTIDE SEQUENCE</scope>
    <source>
        <strain evidence="3">CDC</strain>
    </source>
</reference>
<keyword evidence="4" id="KW-1185">Reference proteome</keyword>
<dbReference type="Proteomes" id="UP000027581">
    <property type="component" value="Unassembled WGS sequence"/>
</dbReference>
<reference evidence="3" key="2">
    <citation type="submission" date="2014-05" db="EMBL/GenBank/DDBJ databases">
        <title>The genome sequences of chimpanzee malaria parasites reveal the path to human adaptation.</title>
        <authorList>
            <person name="Otto T.D."/>
            <person name="Rayner J.C."/>
            <person name="Boehme U."/>
            <person name="Pain A."/>
            <person name="Spottiswoode N."/>
            <person name="Sanders M."/>
            <person name="Quail M."/>
            <person name="Ollomo B."/>
            <person name="Renaud F."/>
            <person name="Thomas A.W."/>
            <person name="Prugnolle F."/>
            <person name="Conway D.J."/>
            <person name="Newbold C."/>
            <person name="Berriman M."/>
        </authorList>
    </citation>
    <scope>NUCLEOTIDE SEQUENCE [LARGE SCALE GENOMIC DNA]</scope>
    <source>
        <strain evidence="3">CDC</strain>
    </source>
</reference>
<organism evidence="3 4">
    <name type="scientific">Plasmodium reichenowi</name>
    <dbReference type="NCBI Taxonomy" id="5854"/>
    <lineage>
        <taxon>Eukaryota</taxon>
        <taxon>Sar</taxon>
        <taxon>Alveolata</taxon>
        <taxon>Apicomplexa</taxon>
        <taxon>Aconoidasida</taxon>
        <taxon>Haemosporida</taxon>
        <taxon>Plasmodiidae</taxon>
        <taxon>Plasmodium</taxon>
        <taxon>Plasmodium (Laverania)</taxon>
    </lineage>
</organism>
<evidence type="ECO:0000256" key="1">
    <source>
        <dbReference type="ARBA" id="ARBA00023054"/>
    </source>
</evidence>
<dbReference type="InterPro" id="IPR019347">
    <property type="entry name" value="Axonemal_dynein_light_chain"/>
</dbReference>
<evidence type="ECO:0008006" key="5">
    <source>
        <dbReference type="Google" id="ProtNLM"/>
    </source>
</evidence>
<feature type="coiled-coil region" evidence="2">
    <location>
        <begin position="204"/>
        <end position="253"/>
    </location>
</feature>
<gene>
    <name evidence="3" type="ORF">PRCDC_1402800</name>
</gene>
<keyword evidence="1 2" id="KW-0175">Coiled coil</keyword>
<dbReference type="AlphaFoldDB" id="A0A060RYY5"/>
<dbReference type="VEuPathDB" id="PlasmoDB:PRCDC_1402800"/>
<name>A0A060RYY5_PLARE</name>
<dbReference type="EMBL" id="HG810775">
    <property type="protein sequence ID" value="CDO66518.1"/>
    <property type="molecule type" value="Genomic_DNA"/>
</dbReference>